<keyword evidence="2" id="KW-1185">Reference proteome</keyword>
<gene>
    <name evidence="1" type="ORF">AMORRO_LOCUS6598</name>
</gene>
<comment type="caution">
    <text evidence="1">The sequence shown here is derived from an EMBL/GenBank/DDBJ whole genome shotgun (WGS) entry which is preliminary data.</text>
</comment>
<reference evidence="1" key="1">
    <citation type="submission" date="2021-06" db="EMBL/GenBank/DDBJ databases">
        <authorList>
            <person name="Kallberg Y."/>
            <person name="Tangrot J."/>
            <person name="Rosling A."/>
        </authorList>
    </citation>
    <scope>NUCLEOTIDE SEQUENCE</scope>
    <source>
        <strain evidence="1">CL551</strain>
    </source>
</reference>
<evidence type="ECO:0000313" key="1">
    <source>
        <dbReference type="EMBL" id="CAG8573810.1"/>
    </source>
</evidence>
<protein>
    <submittedName>
        <fullName evidence="1">12983_t:CDS:1</fullName>
    </submittedName>
</protein>
<sequence>MANPYITTFTKMHKETLALNDIKVVEQQLGNLWTYHVRQESRKFGYVFIFRRQWLDLDFPKVLIAPHRSKSGPEEPFNGVVSTCKNRCSRPYGVHAKSRDKKVSFRGILVICWLNIKVTVGGEMRKVETNGIMKMLFNLEGITKTFPKASKYHR</sequence>
<dbReference type="AlphaFoldDB" id="A0A9N9BRJ6"/>
<evidence type="ECO:0000313" key="2">
    <source>
        <dbReference type="Proteomes" id="UP000789342"/>
    </source>
</evidence>
<organism evidence="1 2">
    <name type="scientific">Acaulospora morrowiae</name>
    <dbReference type="NCBI Taxonomy" id="94023"/>
    <lineage>
        <taxon>Eukaryota</taxon>
        <taxon>Fungi</taxon>
        <taxon>Fungi incertae sedis</taxon>
        <taxon>Mucoromycota</taxon>
        <taxon>Glomeromycotina</taxon>
        <taxon>Glomeromycetes</taxon>
        <taxon>Diversisporales</taxon>
        <taxon>Acaulosporaceae</taxon>
        <taxon>Acaulospora</taxon>
    </lineage>
</organism>
<dbReference type="Proteomes" id="UP000789342">
    <property type="component" value="Unassembled WGS sequence"/>
</dbReference>
<proteinExistence type="predicted"/>
<name>A0A9N9BRJ6_9GLOM</name>
<accession>A0A9N9BRJ6</accession>
<dbReference type="EMBL" id="CAJVPV010004454">
    <property type="protein sequence ID" value="CAG8573810.1"/>
    <property type="molecule type" value="Genomic_DNA"/>
</dbReference>